<keyword evidence="4" id="KW-1185">Reference proteome</keyword>
<evidence type="ECO:0000313" key="3">
    <source>
        <dbReference type="EMBL" id="TFW28086.1"/>
    </source>
</evidence>
<feature type="domain" description="LiaF transmembrane" evidence="2">
    <location>
        <begin position="1"/>
        <end position="91"/>
    </location>
</feature>
<accession>A0A4Y9STK6</accession>
<protein>
    <recommendedName>
        <fullName evidence="2">LiaF transmembrane domain-containing protein</fullName>
    </recommendedName>
</protein>
<keyword evidence="1" id="KW-0812">Transmembrane</keyword>
<organism evidence="3 4">
    <name type="scientific">Zemynaea arenosa</name>
    <dbReference type="NCBI Taxonomy" id="2561931"/>
    <lineage>
        <taxon>Bacteria</taxon>
        <taxon>Pseudomonadati</taxon>
        <taxon>Pseudomonadota</taxon>
        <taxon>Betaproteobacteria</taxon>
        <taxon>Burkholderiales</taxon>
        <taxon>Oxalobacteraceae</taxon>
        <taxon>Telluria group</taxon>
        <taxon>Zemynaea</taxon>
    </lineage>
</organism>
<dbReference type="AlphaFoldDB" id="A0A4Y9STK6"/>
<dbReference type="InterPro" id="IPR054331">
    <property type="entry name" value="LiaF_TM"/>
</dbReference>
<keyword evidence="1" id="KW-0472">Membrane</keyword>
<evidence type="ECO:0000256" key="1">
    <source>
        <dbReference type="SAM" id="Phobius"/>
    </source>
</evidence>
<dbReference type="RefSeq" id="WP_135205738.1">
    <property type="nucleotide sequence ID" value="NZ_SPVF01000040.1"/>
</dbReference>
<feature type="transmembrane region" description="Helical" evidence="1">
    <location>
        <begin position="25"/>
        <end position="43"/>
    </location>
</feature>
<name>A0A4Y9STK6_9BURK</name>
<dbReference type="OrthoDB" id="8776455at2"/>
<evidence type="ECO:0000259" key="2">
    <source>
        <dbReference type="Pfam" id="PF22570"/>
    </source>
</evidence>
<keyword evidence="1" id="KW-1133">Transmembrane helix</keyword>
<dbReference type="Proteomes" id="UP000298438">
    <property type="component" value="Unassembled WGS sequence"/>
</dbReference>
<feature type="transmembrane region" description="Helical" evidence="1">
    <location>
        <begin position="50"/>
        <end position="70"/>
    </location>
</feature>
<dbReference type="EMBL" id="SPVF01000040">
    <property type="protein sequence ID" value="TFW28086.1"/>
    <property type="molecule type" value="Genomic_DNA"/>
</dbReference>
<comment type="caution">
    <text evidence="3">The sequence shown here is derived from an EMBL/GenBank/DDBJ whole genome shotgun (WGS) entry which is preliminary data.</text>
</comment>
<gene>
    <name evidence="3" type="ORF">E4L96_02925</name>
</gene>
<proteinExistence type="predicted"/>
<sequence>MLIAVGVGFLLHQVGVINLYDFWDYWPFLFVVSGAARMVGYPTPRDFMRALGQIFFGLWLYAVLQGMYGLTWMNAWPYLLIFWGVQLVLEPIVARSFAGNKEPHHE</sequence>
<dbReference type="Pfam" id="PF22570">
    <property type="entry name" value="LiaF-TM"/>
    <property type="match status" value="1"/>
</dbReference>
<reference evidence="3 4" key="1">
    <citation type="submission" date="2019-03" db="EMBL/GenBank/DDBJ databases">
        <title>Draft Genome Sequence of Massilia arenosa sp. nov., a Novel Massilia Species Isolated from a Sandy-loam Maize Soil.</title>
        <authorList>
            <person name="Raths R."/>
            <person name="Peta V."/>
            <person name="Bucking H."/>
        </authorList>
    </citation>
    <scope>NUCLEOTIDE SEQUENCE [LARGE SCALE GENOMIC DNA]</scope>
    <source>
        <strain evidence="3 4">MC02</strain>
    </source>
</reference>
<evidence type="ECO:0000313" key="4">
    <source>
        <dbReference type="Proteomes" id="UP000298438"/>
    </source>
</evidence>